<evidence type="ECO:0000313" key="2">
    <source>
        <dbReference type="EMBL" id="PQV42721.1"/>
    </source>
</evidence>
<sequence length="48" mass="5627">MSKKKNQNQKFSGMKTRMNTDDAKLELSKEKLSAKEKDNKKNNPKKEE</sequence>
<protein>
    <submittedName>
        <fullName evidence="2">Uncharacterized protein</fullName>
    </submittedName>
</protein>
<name>A0A315A181_9EURY</name>
<feature type="compositionally biased region" description="Basic and acidic residues" evidence="1">
    <location>
        <begin position="18"/>
        <end position="48"/>
    </location>
</feature>
<gene>
    <name evidence="2" type="ORF">B0H22_105188</name>
</gene>
<organism evidence="2 3">
    <name type="scientific">Methanohalophilus euhalobius</name>
    <dbReference type="NCBI Taxonomy" id="51203"/>
    <lineage>
        <taxon>Archaea</taxon>
        <taxon>Methanobacteriati</taxon>
        <taxon>Methanobacteriota</taxon>
        <taxon>Stenosarchaea group</taxon>
        <taxon>Methanomicrobia</taxon>
        <taxon>Methanosarcinales</taxon>
        <taxon>Methanosarcinaceae</taxon>
        <taxon>Methanohalophilus</taxon>
    </lineage>
</organism>
<dbReference type="EMBL" id="PVBU01000005">
    <property type="protein sequence ID" value="PQV42721.1"/>
    <property type="molecule type" value="Genomic_DNA"/>
</dbReference>
<reference evidence="2 3" key="1">
    <citation type="submission" date="2018-02" db="EMBL/GenBank/DDBJ databases">
        <title>Subsurface microbial communities from deep shales in Ohio and West Virginia, USA.</title>
        <authorList>
            <person name="Wrighton K."/>
        </authorList>
    </citation>
    <scope>NUCLEOTIDE SEQUENCE [LARGE SCALE GENOMIC DNA]</scope>
    <source>
        <strain evidence="2 3">DSM 10369</strain>
    </source>
</reference>
<comment type="caution">
    <text evidence="2">The sequence shown here is derived from an EMBL/GenBank/DDBJ whole genome shotgun (WGS) entry which is preliminary data.</text>
</comment>
<dbReference type="AlphaFoldDB" id="A0A315A181"/>
<dbReference type="RefSeq" id="WP_181079286.1">
    <property type="nucleotide sequence ID" value="NZ_PVBU01000005.1"/>
</dbReference>
<proteinExistence type="predicted"/>
<accession>A0A315A181</accession>
<evidence type="ECO:0000313" key="3">
    <source>
        <dbReference type="Proteomes" id="UP000251060"/>
    </source>
</evidence>
<feature type="region of interest" description="Disordered" evidence="1">
    <location>
        <begin position="1"/>
        <end position="48"/>
    </location>
</feature>
<evidence type="ECO:0000256" key="1">
    <source>
        <dbReference type="SAM" id="MobiDB-lite"/>
    </source>
</evidence>
<dbReference type="Proteomes" id="UP000251060">
    <property type="component" value="Unassembled WGS sequence"/>
</dbReference>